<proteinExistence type="predicted"/>
<reference evidence="2" key="1">
    <citation type="submission" date="2023-06" db="EMBL/GenBank/DDBJ databases">
        <title>Genome-scale phylogeny and comparative genomics of the fungal order Sordariales.</title>
        <authorList>
            <consortium name="Lawrence Berkeley National Laboratory"/>
            <person name="Hensen N."/>
            <person name="Bonometti L."/>
            <person name="Westerberg I."/>
            <person name="Brannstrom I.O."/>
            <person name="Guillou S."/>
            <person name="Cros-Aarteil S."/>
            <person name="Calhoun S."/>
            <person name="Haridas S."/>
            <person name="Kuo A."/>
            <person name="Mondo S."/>
            <person name="Pangilinan J."/>
            <person name="Riley R."/>
            <person name="Labutti K."/>
            <person name="Andreopoulos B."/>
            <person name="Lipzen A."/>
            <person name="Chen C."/>
            <person name="Yanf M."/>
            <person name="Daum C."/>
            <person name="Ng V."/>
            <person name="Clum A."/>
            <person name="Steindorff A."/>
            <person name="Ohm R."/>
            <person name="Martin F."/>
            <person name="Silar P."/>
            <person name="Natvig D."/>
            <person name="Lalanne C."/>
            <person name="Gautier V."/>
            <person name="Ament-Velasquez S.L."/>
            <person name="Kruys A."/>
            <person name="Hutchinson M.I."/>
            <person name="Powell A.J."/>
            <person name="Barry K."/>
            <person name="Miller A.N."/>
            <person name="Grigoriev I.V."/>
            <person name="Debuchy R."/>
            <person name="Gladieux P."/>
            <person name="Thoren M.H."/>
            <person name="Johannesson H."/>
        </authorList>
    </citation>
    <scope>NUCLEOTIDE SEQUENCE</scope>
    <source>
        <strain evidence="2">PSN4</strain>
    </source>
</reference>
<evidence type="ECO:0000313" key="3">
    <source>
        <dbReference type="Proteomes" id="UP001239445"/>
    </source>
</evidence>
<evidence type="ECO:0000313" key="2">
    <source>
        <dbReference type="EMBL" id="KAK1754113.1"/>
    </source>
</evidence>
<dbReference type="AlphaFoldDB" id="A0AAJ0BBP9"/>
<dbReference type="EMBL" id="MU839836">
    <property type="protein sequence ID" value="KAK1754113.1"/>
    <property type="molecule type" value="Genomic_DNA"/>
</dbReference>
<feature type="region of interest" description="Disordered" evidence="1">
    <location>
        <begin position="26"/>
        <end position="132"/>
    </location>
</feature>
<feature type="compositionally biased region" description="Basic and acidic residues" evidence="1">
    <location>
        <begin position="112"/>
        <end position="132"/>
    </location>
</feature>
<organism evidence="2 3">
    <name type="scientific">Echria macrotheca</name>
    <dbReference type="NCBI Taxonomy" id="438768"/>
    <lineage>
        <taxon>Eukaryota</taxon>
        <taxon>Fungi</taxon>
        <taxon>Dikarya</taxon>
        <taxon>Ascomycota</taxon>
        <taxon>Pezizomycotina</taxon>
        <taxon>Sordariomycetes</taxon>
        <taxon>Sordariomycetidae</taxon>
        <taxon>Sordariales</taxon>
        <taxon>Schizotheciaceae</taxon>
        <taxon>Echria</taxon>
    </lineage>
</organism>
<comment type="caution">
    <text evidence="2">The sequence shown here is derived from an EMBL/GenBank/DDBJ whole genome shotgun (WGS) entry which is preliminary data.</text>
</comment>
<gene>
    <name evidence="2" type="ORF">QBC47DRAFT_362088</name>
</gene>
<keyword evidence="3" id="KW-1185">Reference proteome</keyword>
<name>A0AAJ0BBP9_9PEZI</name>
<sequence>MEGWYVGNSVAVWGCCGGGSGWDFGSPMGASKSCAPRGETTGHEQPKASATAQRIAARVRNGSSQEEGRAGVNQVDTQAARPLSTRPPPCLPPYGLRVSFAAGPQHRPTQQGRHDQKAGERQIEDHDVRKDSYFRPLFASNPHRGASPVLLVPADKAPCGRDREDLKPALAITVVGRRRRGIAEG</sequence>
<dbReference type="Proteomes" id="UP001239445">
    <property type="component" value="Unassembled WGS sequence"/>
</dbReference>
<evidence type="ECO:0000256" key="1">
    <source>
        <dbReference type="SAM" id="MobiDB-lite"/>
    </source>
</evidence>
<accession>A0AAJ0BBP9</accession>
<protein>
    <submittedName>
        <fullName evidence="2">Uncharacterized protein</fullName>
    </submittedName>
</protein>